<evidence type="ECO:0000313" key="2">
    <source>
        <dbReference type="Proteomes" id="UP000217083"/>
    </source>
</evidence>
<evidence type="ECO:0008006" key="3">
    <source>
        <dbReference type="Google" id="ProtNLM"/>
    </source>
</evidence>
<keyword evidence="2" id="KW-1185">Reference proteome</keyword>
<dbReference type="Gene3D" id="3.30.70.2970">
    <property type="entry name" value="Protein of unknown function (DUF541), domain 2"/>
    <property type="match status" value="1"/>
</dbReference>
<dbReference type="EMBL" id="NPIA01000003">
    <property type="protein sequence ID" value="OZM57112.1"/>
    <property type="molecule type" value="Genomic_DNA"/>
</dbReference>
<reference evidence="2" key="1">
    <citation type="submission" date="2017-08" db="EMBL/GenBank/DDBJ databases">
        <authorList>
            <person name="Huang Z."/>
        </authorList>
    </citation>
    <scope>NUCLEOTIDE SEQUENCE [LARGE SCALE GENOMIC DNA]</scope>
    <source>
        <strain evidence="2">SA5d-4</strain>
    </source>
</reference>
<dbReference type="Proteomes" id="UP000217083">
    <property type="component" value="Unassembled WGS sequence"/>
</dbReference>
<dbReference type="InterPro" id="IPR007497">
    <property type="entry name" value="SIMPL/DUF541"/>
</dbReference>
<dbReference type="PANTHER" id="PTHR34387">
    <property type="entry name" value="SLR1258 PROTEIN"/>
    <property type="match status" value="1"/>
</dbReference>
<accession>A0A263BU94</accession>
<reference evidence="1 2" key="2">
    <citation type="submission" date="2017-09" db="EMBL/GenBank/DDBJ databases">
        <title>Bacillus patelloidae sp. nov., isolated from the intestinal tract of a marine limpet.</title>
        <authorList>
            <person name="Liu R."/>
            <person name="Dong C."/>
            <person name="Shao Z."/>
        </authorList>
    </citation>
    <scope>NUCLEOTIDE SEQUENCE [LARGE SCALE GENOMIC DNA]</scope>
    <source>
        <strain evidence="1 2">SA5d-4</strain>
    </source>
</reference>
<dbReference type="AlphaFoldDB" id="A0A263BU94"/>
<dbReference type="InterPro" id="IPR052022">
    <property type="entry name" value="26kDa_periplasmic_antigen"/>
</dbReference>
<comment type="caution">
    <text evidence="1">The sequence shown here is derived from an EMBL/GenBank/DDBJ whole genome shotgun (WGS) entry which is preliminary data.</text>
</comment>
<evidence type="ECO:0000313" key="1">
    <source>
        <dbReference type="EMBL" id="OZM57112.1"/>
    </source>
</evidence>
<organism evidence="1 2">
    <name type="scientific">Lottiidibacillus patelloidae</name>
    <dbReference type="NCBI Taxonomy" id="2670334"/>
    <lineage>
        <taxon>Bacteria</taxon>
        <taxon>Bacillati</taxon>
        <taxon>Bacillota</taxon>
        <taxon>Bacilli</taxon>
        <taxon>Bacillales</taxon>
        <taxon>Bacillaceae</taxon>
        <taxon>Lottiidibacillus</taxon>
    </lineage>
</organism>
<protein>
    <recommendedName>
        <fullName evidence="3">SIMPL domain-containing protein</fullName>
    </recommendedName>
</protein>
<dbReference type="GO" id="GO:0006974">
    <property type="term" value="P:DNA damage response"/>
    <property type="evidence" value="ECO:0007669"/>
    <property type="project" value="TreeGrafter"/>
</dbReference>
<dbReference type="Pfam" id="PF04402">
    <property type="entry name" value="SIMPL"/>
    <property type="match status" value="1"/>
</dbReference>
<proteinExistence type="predicted"/>
<dbReference type="Gene3D" id="3.30.110.170">
    <property type="entry name" value="Protein of unknown function (DUF541), domain 1"/>
    <property type="match status" value="1"/>
</dbReference>
<gene>
    <name evidence="1" type="ORF">CIB95_06485</name>
</gene>
<dbReference type="PANTHER" id="PTHR34387:SF1">
    <property type="entry name" value="PERIPLASMIC IMMUNOGENIC PROTEIN"/>
    <property type="match status" value="1"/>
</dbReference>
<sequence length="215" mass="23654">MLLQYLLPPHIKAEGKGTVKVEPDQAVVTVGVVTKNQNAESAQNENGKITNKVISALEALGIGEKEIETASYSINREVDYVNGQKIERGYIVNHQLMITINDLKKIGSVLDTAVKAGANVVHSLRFQLRDENKVYRQALKEAVSDARKKVNAIATSLKVSVYAIPYSIEERSTGIVRPFDTMQLESVNKGTKIMTKQVEVTANISMICTIANLQQ</sequence>
<name>A0A263BU94_9BACI</name>